<dbReference type="OrthoDB" id="1432824at2"/>
<protein>
    <submittedName>
        <fullName evidence="1">Uncharacterized protein</fullName>
    </submittedName>
</protein>
<proteinExistence type="predicted"/>
<sequence>MPCEHKFIEDLQLDYVNWKPKTLFIGTFNPSWLECPNNNADWFYGRTQRNDFWCILPRIHNEASLIAGNREIWIDFCRRNDIAITDILENLLDANQNDNDHREVICKFKDDKLVNFDVIINNIPKILEKHKSIKQICITRQHLPDFWKECFSDLFEYLNLNPQITLKYLRSPSRGARRGIVGNFCEFISNRWSEQEYSIRP</sequence>
<gene>
    <name evidence="1" type="ORF">B0A64_22495</name>
</gene>
<dbReference type="AlphaFoldDB" id="A0A227NMV5"/>
<dbReference type="Gene3D" id="3.40.470.10">
    <property type="entry name" value="Uracil-DNA glycosylase-like domain"/>
    <property type="match status" value="1"/>
</dbReference>
<comment type="caution">
    <text evidence="1">The sequence shown here is derived from an EMBL/GenBank/DDBJ whole genome shotgun (WGS) entry which is preliminary data.</text>
</comment>
<dbReference type="InterPro" id="IPR036895">
    <property type="entry name" value="Uracil-DNA_glycosylase-like_sf"/>
</dbReference>
<reference evidence="1 2" key="1">
    <citation type="submission" date="2016-11" db="EMBL/GenBank/DDBJ databases">
        <title>Whole genomes of Flavobacteriaceae.</title>
        <authorList>
            <person name="Stine C."/>
            <person name="Li C."/>
            <person name="Tadesse D."/>
        </authorList>
    </citation>
    <scope>NUCLEOTIDE SEQUENCE [LARGE SCALE GENOMIC DNA]</scope>
    <source>
        <strain evidence="1 2">DSM 24704</strain>
    </source>
</reference>
<name>A0A227NMV5_9FLAO</name>
<dbReference type="EMBL" id="MUGS01000064">
    <property type="protein sequence ID" value="OXE98667.1"/>
    <property type="molecule type" value="Genomic_DNA"/>
</dbReference>
<evidence type="ECO:0000313" key="1">
    <source>
        <dbReference type="EMBL" id="OXE98667.1"/>
    </source>
</evidence>
<evidence type="ECO:0000313" key="2">
    <source>
        <dbReference type="Proteomes" id="UP000214684"/>
    </source>
</evidence>
<dbReference type="RefSeq" id="WP_089481716.1">
    <property type="nucleotide sequence ID" value="NZ_MUGS01000064.1"/>
</dbReference>
<accession>A0A227NMV5</accession>
<organism evidence="1 2">
    <name type="scientific">Flavobacterium araucananum</name>
    <dbReference type="NCBI Taxonomy" id="946678"/>
    <lineage>
        <taxon>Bacteria</taxon>
        <taxon>Pseudomonadati</taxon>
        <taxon>Bacteroidota</taxon>
        <taxon>Flavobacteriia</taxon>
        <taxon>Flavobacteriales</taxon>
        <taxon>Flavobacteriaceae</taxon>
        <taxon>Flavobacterium</taxon>
    </lineage>
</organism>
<dbReference type="Proteomes" id="UP000214684">
    <property type="component" value="Unassembled WGS sequence"/>
</dbReference>
<keyword evidence="2" id="KW-1185">Reference proteome</keyword>